<dbReference type="InterPro" id="IPR036236">
    <property type="entry name" value="Znf_C2H2_sf"/>
</dbReference>
<feature type="region of interest" description="Disordered" evidence="2">
    <location>
        <begin position="118"/>
        <end position="178"/>
    </location>
</feature>
<evidence type="ECO:0000259" key="4">
    <source>
        <dbReference type="PROSITE" id="PS50234"/>
    </source>
</evidence>
<reference evidence="5" key="1">
    <citation type="submission" date="2022-03" db="EMBL/GenBank/DDBJ databases">
        <authorList>
            <person name="Martin C."/>
        </authorList>
    </citation>
    <scope>NUCLEOTIDE SEQUENCE</scope>
</reference>
<keyword evidence="1" id="KW-0863">Zinc-finger</keyword>
<feature type="domain" description="C2H2-type" evidence="3">
    <location>
        <begin position="45"/>
        <end position="72"/>
    </location>
</feature>
<dbReference type="Proteomes" id="UP000749559">
    <property type="component" value="Unassembled WGS sequence"/>
</dbReference>
<evidence type="ECO:0000256" key="1">
    <source>
        <dbReference type="PROSITE-ProRule" id="PRU00042"/>
    </source>
</evidence>
<evidence type="ECO:0008006" key="7">
    <source>
        <dbReference type="Google" id="ProtNLM"/>
    </source>
</evidence>
<name>A0A8S4PIC7_OWEFU</name>
<evidence type="ECO:0000313" key="5">
    <source>
        <dbReference type="EMBL" id="CAH1793501.1"/>
    </source>
</evidence>
<gene>
    <name evidence="5" type="ORF">OFUS_LOCUS18343</name>
</gene>
<feature type="compositionally biased region" description="Polar residues" evidence="2">
    <location>
        <begin position="770"/>
        <end position="783"/>
    </location>
</feature>
<feature type="domain" description="C2H2-type" evidence="3">
    <location>
        <begin position="85"/>
        <end position="112"/>
    </location>
</feature>
<dbReference type="Gene3D" id="3.30.160.60">
    <property type="entry name" value="Classic Zinc Finger"/>
    <property type="match status" value="2"/>
</dbReference>
<dbReference type="SUPFAM" id="SSF57667">
    <property type="entry name" value="beta-beta-alpha zinc fingers"/>
    <property type="match status" value="2"/>
</dbReference>
<dbReference type="Gene3D" id="3.40.50.410">
    <property type="entry name" value="von Willebrand factor, type A domain"/>
    <property type="match status" value="1"/>
</dbReference>
<feature type="compositionally biased region" description="Polar residues" evidence="2">
    <location>
        <begin position="128"/>
        <end position="161"/>
    </location>
</feature>
<dbReference type="Pfam" id="PF00096">
    <property type="entry name" value="zf-C2H2"/>
    <property type="match status" value="1"/>
</dbReference>
<dbReference type="OrthoDB" id="20889at2759"/>
<dbReference type="PROSITE" id="PS50157">
    <property type="entry name" value="ZINC_FINGER_C2H2_2"/>
    <property type="match status" value="3"/>
</dbReference>
<dbReference type="SUPFAM" id="SSF53300">
    <property type="entry name" value="vWA-like"/>
    <property type="match status" value="1"/>
</dbReference>
<dbReference type="PROSITE" id="PS50234">
    <property type="entry name" value="VWFA"/>
    <property type="match status" value="1"/>
</dbReference>
<dbReference type="InterPro" id="IPR002035">
    <property type="entry name" value="VWF_A"/>
</dbReference>
<dbReference type="InterPro" id="IPR013087">
    <property type="entry name" value="Znf_C2H2_type"/>
</dbReference>
<dbReference type="AlphaFoldDB" id="A0A8S4PIC7"/>
<dbReference type="GO" id="GO:0008270">
    <property type="term" value="F:zinc ion binding"/>
    <property type="evidence" value="ECO:0007669"/>
    <property type="project" value="UniProtKB-KW"/>
</dbReference>
<keyword evidence="1" id="KW-0479">Metal-binding</keyword>
<feature type="compositionally biased region" description="Basic and acidic residues" evidence="2">
    <location>
        <begin position="163"/>
        <end position="177"/>
    </location>
</feature>
<feature type="compositionally biased region" description="Basic residues" evidence="2">
    <location>
        <begin position="118"/>
        <end position="127"/>
    </location>
</feature>
<keyword evidence="1" id="KW-0862">Zinc</keyword>
<protein>
    <recommendedName>
        <fullName evidence="7">VWFA domain-containing protein</fullName>
    </recommendedName>
</protein>
<keyword evidence="6" id="KW-1185">Reference proteome</keyword>
<evidence type="ECO:0000256" key="2">
    <source>
        <dbReference type="SAM" id="MobiDB-lite"/>
    </source>
</evidence>
<feature type="region of interest" description="Disordered" evidence="2">
    <location>
        <begin position="754"/>
        <end position="783"/>
    </location>
</feature>
<sequence>MESKRTFDKETATVLVKQKLKSPEKVKRIDTKSHQTKENKQNLKYSCKLCSRSFSQNSLLLKHELIHNGKPLCVTSKDNVKTVTTICKFCNEQFDNNDTYQMHVRLHLKKMNMIKKSVMSKKQHKNTKTQTLKISRGSSPLNRTNSIKSPKSINQIGNPSQVEAERKNKNVKVEKTPSSKGHKCHICNRVFRDMISCNKHTRLHLRVMPYKCNKCGVYCRMWGQFKNHVSTAHPECTFSEALDLNHQVKSMAMETEPDQEQYDSDPNDSVLIDANNDLKNGDALKNSNVSNIDAYHIEENTKTMPDELDASTVSQPGLDSSTDEISEISTKQSELFEAETTKAQSAIMTDTDILNITDEILNNSGEMLNISDDLLKEFENHSGQTSRVQNRTKIENMQDDAMTPPPPVVSVFELHECKSTPPLHLPSPNLELQKTETIPSTLFINSLEDKKSNQTPPPISFHDLHDNEAAYLKEGNTNNKGDDNHGDEADCILDNDCITDNTSSVTLPSYQVSETSDTTYQGDPILQGTPKYYITCDKESEVDYPKLQKNENVGVIDEDDVDFYNGRHILKDDNGFGIKIGTRNYTSEDHTVSDQKMKNFTSHFGEPNVEDTIDTNHEESIEVDDVGSEGADDVNSEIDFDDTLVLLESSSGKVNETVHPLDHKRSGSYVERAKHEELSGRDSNIVVVRVRKETPNSSIISPIIPHPPKTSILSDTPAVPLSFIKHSTPKFSIDGSDKTLEPTSRNAQKYITPKHISPKPRQKPSCSYMAPNSTPTADLTDGSTGSMMTHTPGGPMEIIFSFDTTGSMSSCLTEVRKQVNHIIQRLFMDIPSLKVGVIAHGDYCDATTYYVTKQIDFTNDIAALCDFVKNTGGSGGGDYAECYELVLQKVRTSFDWTPGSQKSLVMIGDAIPHEPNYPANKGKINWRTETKKLYEELGVKIYGVQCQDHADSTKFFKQISSQTGGKHLKLAEFQTIIDMMMAICYREHGVEYFEAYEKEVRKREGKGMRGELTNMFDALRDPDSHDASDDVLTPIIKSKKKSTPKKAPRKFKMSPKVTPKAILKTATTPKSKVVKRLKMTTKKTSPSSEKITKVHRHPRENVAEIHFSSATLDWSPWKPVSNILEFRSIYSVKQNLSRSRSFLYELAVQTKPYTRRFPVYIKLANRCLHSTNGPLRMYINNDEIREQLENVDTQGCKLFARWLEIKRPVTCYGRKFPNGQDLKKFLVKSYDYAWCLKSMKRSEARNVNRCGVLISKGSR</sequence>
<dbReference type="Pfam" id="PF00092">
    <property type="entry name" value="VWA"/>
    <property type="match status" value="1"/>
</dbReference>
<organism evidence="5 6">
    <name type="scientific">Owenia fusiformis</name>
    <name type="common">Polychaete worm</name>
    <dbReference type="NCBI Taxonomy" id="6347"/>
    <lineage>
        <taxon>Eukaryota</taxon>
        <taxon>Metazoa</taxon>
        <taxon>Spiralia</taxon>
        <taxon>Lophotrochozoa</taxon>
        <taxon>Annelida</taxon>
        <taxon>Polychaeta</taxon>
        <taxon>Sedentaria</taxon>
        <taxon>Canalipalpata</taxon>
        <taxon>Sabellida</taxon>
        <taxon>Oweniida</taxon>
        <taxon>Oweniidae</taxon>
        <taxon>Owenia</taxon>
    </lineage>
</organism>
<dbReference type="SMART" id="SM00355">
    <property type="entry name" value="ZnF_C2H2"/>
    <property type="match status" value="4"/>
</dbReference>
<dbReference type="PANTHER" id="PTHR47824:SF3">
    <property type="entry name" value="UBIQUITIN-LIKE DOMAIN-CONTAINING PROTEIN"/>
    <property type="match status" value="1"/>
</dbReference>
<feature type="domain" description="VWFA" evidence="4">
    <location>
        <begin position="797"/>
        <end position="983"/>
    </location>
</feature>
<comment type="caution">
    <text evidence="5">The sequence shown here is derived from an EMBL/GenBank/DDBJ whole genome shotgun (WGS) entry which is preliminary data.</text>
</comment>
<dbReference type="EMBL" id="CAIIXF020000009">
    <property type="protein sequence ID" value="CAH1793501.1"/>
    <property type="molecule type" value="Genomic_DNA"/>
</dbReference>
<evidence type="ECO:0000313" key="6">
    <source>
        <dbReference type="Proteomes" id="UP000749559"/>
    </source>
</evidence>
<dbReference type="PANTHER" id="PTHR47824">
    <property type="entry name" value="UBIQUITIN-LIKE DOMAIN-CONTAINING PROTEIN"/>
    <property type="match status" value="1"/>
</dbReference>
<dbReference type="CDD" id="cd00198">
    <property type="entry name" value="vWFA"/>
    <property type="match status" value="1"/>
</dbReference>
<dbReference type="InterPro" id="IPR036465">
    <property type="entry name" value="vWFA_dom_sf"/>
</dbReference>
<evidence type="ECO:0000259" key="3">
    <source>
        <dbReference type="PROSITE" id="PS50157"/>
    </source>
</evidence>
<dbReference type="PROSITE" id="PS00028">
    <property type="entry name" value="ZINC_FINGER_C2H2_1"/>
    <property type="match status" value="4"/>
</dbReference>
<feature type="domain" description="C2H2-type" evidence="3">
    <location>
        <begin position="182"/>
        <end position="209"/>
    </location>
</feature>
<proteinExistence type="predicted"/>
<accession>A0A8S4PIC7</accession>